<dbReference type="AlphaFoldDB" id="A0A426ZKI0"/>
<gene>
    <name evidence="2" type="ORF">B296_00006820</name>
</gene>
<reference evidence="2 3" key="1">
    <citation type="journal article" date="2014" name="Agronomy (Basel)">
        <title>A Draft Genome Sequence for Ensete ventricosum, the Drought-Tolerant Tree Against Hunger.</title>
        <authorList>
            <person name="Harrison J."/>
            <person name="Moore K.A."/>
            <person name="Paszkiewicz K."/>
            <person name="Jones T."/>
            <person name="Grant M."/>
            <person name="Ambacheew D."/>
            <person name="Muzemil S."/>
            <person name="Studholme D.J."/>
        </authorList>
    </citation>
    <scope>NUCLEOTIDE SEQUENCE [LARGE SCALE GENOMIC DNA]</scope>
</reference>
<protein>
    <submittedName>
        <fullName evidence="2">Uncharacterized protein</fullName>
    </submittedName>
</protein>
<evidence type="ECO:0000313" key="3">
    <source>
        <dbReference type="Proteomes" id="UP000287651"/>
    </source>
</evidence>
<evidence type="ECO:0000256" key="1">
    <source>
        <dbReference type="SAM" id="MobiDB-lite"/>
    </source>
</evidence>
<accession>A0A426ZKI0</accession>
<organism evidence="2 3">
    <name type="scientific">Ensete ventricosum</name>
    <name type="common">Abyssinian banana</name>
    <name type="synonym">Musa ensete</name>
    <dbReference type="NCBI Taxonomy" id="4639"/>
    <lineage>
        <taxon>Eukaryota</taxon>
        <taxon>Viridiplantae</taxon>
        <taxon>Streptophyta</taxon>
        <taxon>Embryophyta</taxon>
        <taxon>Tracheophyta</taxon>
        <taxon>Spermatophyta</taxon>
        <taxon>Magnoliopsida</taxon>
        <taxon>Liliopsida</taxon>
        <taxon>Zingiberales</taxon>
        <taxon>Musaceae</taxon>
        <taxon>Ensete</taxon>
    </lineage>
</organism>
<proteinExistence type="predicted"/>
<feature type="region of interest" description="Disordered" evidence="1">
    <location>
        <begin position="34"/>
        <end position="56"/>
    </location>
</feature>
<dbReference type="Proteomes" id="UP000287651">
    <property type="component" value="Unassembled WGS sequence"/>
</dbReference>
<dbReference type="EMBL" id="AMZH03006170">
    <property type="protein sequence ID" value="RRT64497.1"/>
    <property type="molecule type" value="Genomic_DNA"/>
</dbReference>
<sequence length="189" mass="20858">MGISYHRPFCLGRHSCIGSSPACGSAKLGDVGRWTRQDSERSTKERQREMMADPKSTKRIRGAGLLENSVGEDSRMAIWQRRFGFPLCEICAVIGGTTTRLHLLLFACGQHLDVTPPTGVGVPANGDARGRRSAGEGCTACEEAIDPWRAMGRRDFLLLRLSDQRYTRPSKPPNLVRGMTQRTIMLIGL</sequence>
<comment type="caution">
    <text evidence="2">The sequence shown here is derived from an EMBL/GenBank/DDBJ whole genome shotgun (WGS) entry which is preliminary data.</text>
</comment>
<evidence type="ECO:0000313" key="2">
    <source>
        <dbReference type="EMBL" id="RRT64497.1"/>
    </source>
</evidence>
<name>A0A426ZKI0_ENSVE</name>